<evidence type="ECO:0000256" key="2">
    <source>
        <dbReference type="ARBA" id="ARBA00022475"/>
    </source>
</evidence>
<dbReference type="Pfam" id="PF13567">
    <property type="entry name" value="DUF4131"/>
    <property type="match status" value="1"/>
</dbReference>
<feature type="transmembrane region" description="Helical" evidence="6">
    <location>
        <begin position="441"/>
        <end position="458"/>
    </location>
</feature>
<feature type="transmembrane region" description="Helical" evidence="6">
    <location>
        <begin position="478"/>
        <end position="502"/>
    </location>
</feature>
<reference evidence="9" key="1">
    <citation type="submission" date="2014-11" db="EMBL/GenBank/DDBJ databases">
        <authorList>
            <person name="Hornung B.V."/>
        </authorList>
    </citation>
    <scope>NUCLEOTIDE SEQUENCE</scope>
    <source>
        <strain evidence="9">INE</strain>
    </source>
</reference>
<feature type="transmembrane region" description="Helical" evidence="6">
    <location>
        <begin position="12"/>
        <end position="38"/>
    </location>
</feature>
<dbReference type="Pfam" id="PF00753">
    <property type="entry name" value="Lactamase_B"/>
    <property type="match status" value="1"/>
</dbReference>
<dbReference type="NCBIfam" id="TIGR00360">
    <property type="entry name" value="ComEC_N-term"/>
    <property type="match status" value="1"/>
</dbReference>
<evidence type="ECO:0000256" key="4">
    <source>
        <dbReference type="ARBA" id="ARBA00022989"/>
    </source>
</evidence>
<dbReference type="InterPro" id="IPR035681">
    <property type="entry name" value="ComA-like_MBL"/>
</dbReference>
<dbReference type="InterPro" id="IPR052159">
    <property type="entry name" value="Competence_DNA_uptake"/>
</dbReference>
<feature type="transmembrane region" description="Helical" evidence="6">
    <location>
        <begin position="255"/>
        <end position="280"/>
    </location>
</feature>
<keyword evidence="5 6" id="KW-0472">Membrane</keyword>
<keyword evidence="2" id="KW-1003">Cell membrane</keyword>
<dbReference type="AlphaFoldDB" id="A0A8S0WV48"/>
<gene>
    <name evidence="8" type="ORF">DEACI_0013</name>
    <name evidence="9" type="ORF">DEACI_1254</name>
</gene>
<feature type="transmembrane region" description="Helical" evidence="6">
    <location>
        <begin position="328"/>
        <end position="345"/>
    </location>
</feature>
<dbReference type="GO" id="GO:0005886">
    <property type="term" value="C:plasma membrane"/>
    <property type="evidence" value="ECO:0007669"/>
    <property type="project" value="UniProtKB-SubCell"/>
</dbReference>
<feature type="transmembrane region" description="Helical" evidence="6">
    <location>
        <begin position="351"/>
        <end position="369"/>
    </location>
</feature>
<dbReference type="CDD" id="cd07731">
    <property type="entry name" value="ComA-like_MBL-fold"/>
    <property type="match status" value="1"/>
</dbReference>
<dbReference type="EMBL" id="CDGJ01000033">
    <property type="protein sequence ID" value="CEJ06803.1"/>
    <property type="molecule type" value="Genomic_DNA"/>
</dbReference>
<dbReference type="RefSeq" id="WP_240983209.1">
    <property type="nucleotide sequence ID" value="NZ_CDGJ01000033.1"/>
</dbReference>
<keyword evidence="3 6" id="KW-0812">Transmembrane</keyword>
<evidence type="ECO:0000256" key="1">
    <source>
        <dbReference type="ARBA" id="ARBA00004651"/>
    </source>
</evidence>
<dbReference type="KEGG" id="aacx:DEACI_0013"/>
<evidence type="ECO:0000256" key="6">
    <source>
        <dbReference type="SAM" id="Phobius"/>
    </source>
</evidence>
<evidence type="ECO:0000256" key="3">
    <source>
        <dbReference type="ARBA" id="ARBA00022692"/>
    </source>
</evidence>
<evidence type="ECO:0000259" key="7">
    <source>
        <dbReference type="SMART" id="SM00849"/>
    </source>
</evidence>
<evidence type="ECO:0000313" key="9">
    <source>
        <dbReference type="EMBL" id="CEJ06803.1"/>
    </source>
</evidence>
<accession>A0A8S0WV48</accession>
<proteinExistence type="predicted"/>
<dbReference type="PANTHER" id="PTHR30619:SF1">
    <property type="entry name" value="RECOMBINATION PROTEIN 2"/>
    <property type="match status" value="1"/>
</dbReference>
<dbReference type="InterPro" id="IPR025405">
    <property type="entry name" value="DUF4131"/>
</dbReference>
<keyword evidence="4 6" id="KW-1133">Transmembrane helix</keyword>
<organism evidence="8">
    <name type="scientific">Acididesulfobacillus acetoxydans</name>
    <dbReference type="NCBI Taxonomy" id="1561005"/>
    <lineage>
        <taxon>Bacteria</taxon>
        <taxon>Bacillati</taxon>
        <taxon>Bacillota</taxon>
        <taxon>Clostridia</taxon>
        <taxon>Eubacteriales</taxon>
        <taxon>Peptococcaceae</taxon>
        <taxon>Acididesulfobacillus</taxon>
    </lineage>
</organism>
<dbReference type="Gene3D" id="3.60.15.10">
    <property type="entry name" value="Ribonuclease Z/Hydroxyacylglutathione hydrolase-like"/>
    <property type="match status" value="1"/>
</dbReference>
<dbReference type="Proteomes" id="UP001071230">
    <property type="component" value="Unassembled WGS sequence"/>
</dbReference>
<evidence type="ECO:0000313" key="8">
    <source>
        <dbReference type="EMBL" id="CAA7599391.1"/>
    </source>
</evidence>
<dbReference type="EMBL" id="LR746496">
    <property type="protein sequence ID" value="CAA7599391.1"/>
    <property type="molecule type" value="Genomic_DNA"/>
</dbReference>
<dbReference type="SMART" id="SM00849">
    <property type="entry name" value="Lactamase_B"/>
    <property type="match status" value="1"/>
</dbReference>
<dbReference type="InterPro" id="IPR036866">
    <property type="entry name" value="RibonucZ/Hydroxyglut_hydro"/>
</dbReference>
<dbReference type="Proteomes" id="UP000836597">
    <property type="component" value="Chromosome"/>
</dbReference>
<keyword evidence="10" id="KW-1185">Reference proteome</keyword>
<feature type="transmembrane region" description="Helical" evidence="6">
    <location>
        <begin position="410"/>
        <end position="434"/>
    </location>
</feature>
<dbReference type="PANTHER" id="PTHR30619">
    <property type="entry name" value="DNA INTERNALIZATION/COMPETENCE PROTEIN COMEC/REC2"/>
    <property type="match status" value="1"/>
</dbReference>
<dbReference type="Pfam" id="PF03772">
    <property type="entry name" value="Competence"/>
    <property type="match status" value="1"/>
</dbReference>
<reference evidence="8" key="2">
    <citation type="submission" date="2020-01" db="EMBL/GenBank/DDBJ databases">
        <authorList>
            <person name="Hornung B."/>
        </authorList>
    </citation>
    <scope>NUCLEOTIDE SEQUENCE</scope>
    <source>
        <strain evidence="8">PacBioINE</strain>
    </source>
</reference>
<protein>
    <submittedName>
        <fullName evidence="9">ComEC/Rec2-related protein</fullName>
    </submittedName>
    <submittedName>
        <fullName evidence="8">Metallo-beta-lactamase superfamily</fullName>
    </submittedName>
</protein>
<feature type="domain" description="Metallo-beta-lactamase" evidence="7">
    <location>
        <begin position="596"/>
        <end position="801"/>
    </location>
</feature>
<dbReference type="SUPFAM" id="SSF56281">
    <property type="entry name" value="Metallo-hydrolase/oxidoreductase"/>
    <property type="match status" value="1"/>
</dbReference>
<dbReference type="InterPro" id="IPR001279">
    <property type="entry name" value="Metallo-B-lactamas"/>
</dbReference>
<feature type="transmembrane region" description="Helical" evidence="6">
    <location>
        <begin position="286"/>
        <end position="307"/>
    </location>
</feature>
<evidence type="ECO:0000256" key="5">
    <source>
        <dbReference type="ARBA" id="ARBA00023136"/>
    </source>
</evidence>
<sequence>MRDPWLGRAVSILAGGGLALFLPPGVRIWGGVLCLLVVGALFQWRPADFFGRLLRAEIWLLAAGLLSGYLYGTVALSLLPSPVLLKDVEVKGVLQDWQEESDRAVGVLRLDSPRSAASAGQGLRTGPAIGGERYRLTVYPDKNGRYAGLWPKVRPGDRLALRANLERPKPAGTPGGFDPRLYDAARGLSGTLTARGEPRLLALGHPSLPWRIREKVRTDLRSFPGGESGILQGILFGDSSGIPPEVQETYKVTGVLHVFAASGSNVAFVLALAGALLFFLPGRGRIIAMALALILYAALCGGSAPIGRAAILGEAVLLGRWGRGKVPALRWLSFAALALFVWNPLVMRDIGFQLSVLAAWGIIVLSPRITRMKILSRCPSAVRQALVATAAAQAATLPLLMAAFHRLSLVGLAANVLILFLLGGVLELGLLGVCLSFSPQLAAVFFQAGLWLLGWANAALKALARLPGADLWVLQPGWAFWLVWYGGIAVWLSGPERVTFVLRVRLRSLRRRVEGVTRLLHAASFLRFWRFPRLGRFPRPDCSPEPAHCEVRPSSLFRLRVWRPSARQLFLLLLVLSLLVHLPQRALEVDFLDVGQGDSLLIRSPQGRVYLIDAGPKSDRFDAGERIVLPYLLHSGVRELEALFITHEHQDHIGGVPAVIKNIPVHWLGLPDVRERLSLPEWTGAIPAKFWQERGKVRTLRAGDRIDMGAGAWFDVLAPLEVLNGTHSDPNNNSLVLQLHYLGETVLLTGDMEEEELRGVAASGSWQADFYKVPHHGSRYSLDEGLLDQLHPRAVFISVGRNTFGHPDPKMLAYWARRRIPLYRTDVEGTIRLLISRDGTRVEVGRK</sequence>
<dbReference type="InterPro" id="IPR004477">
    <property type="entry name" value="ComEC_N"/>
</dbReference>
<feature type="transmembrane region" description="Helical" evidence="6">
    <location>
        <begin position="58"/>
        <end position="79"/>
    </location>
</feature>
<evidence type="ECO:0000313" key="10">
    <source>
        <dbReference type="Proteomes" id="UP001071230"/>
    </source>
</evidence>
<name>A0A8S0WV48_9FIRM</name>
<comment type="subcellular location">
    <subcellularLocation>
        <location evidence="1">Cell membrane</location>
        <topology evidence="1">Multi-pass membrane protein</topology>
    </subcellularLocation>
</comment>